<evidence type="ECO:0000259" key="1">
    <source>
        <dbReference type="Pfam" id="PF09588"/>
    </source>
</evidence>
<feature type="domain" description="Mutator-like transposase" evidence="2">
    <location>
        <begin position="140"/>
        <end position="506"/>
    </location>
</feature>
<evidence type="ECO:0000259" key="2">
    <source>
        <dbReference type="Pfam" id="PF20700"/>
    </source>
</evidence>
<dbReference type="Proteomes" id="UP000683360">
    <property type="component" value="Unassembled WGS sequence"/>
</dbReference>
<dbReference type="EMBL" id="CAJPWZ010002071">
    <property type="protein sequence ID" value="CAG2230563.1"/>
    <property type="molecule type" value="Genomic_DNA"/>
</dbReference>
<sequence>MDGLICHKSLTHVKVLNTQARIRLAEVYIISHSDMKYQKRTNKFGLGGGGHRYKRTCIRKGKCTVKRGRPMFSFTCNSNRKLNGRARNRLKICISKFKLNYKINKAKQQPCFDSEYDIVYRDTNYLKAILKKKKLPTQNGYRFIDLQQMQSFISQVTMHSISCERAVEIALKGISPYTDLTEIKSYGIACILGIKCKGCNYIHTMNTSSRLQTSKDKINRFDVNVRAVWGSMVTGNGASHLNELLGTMNSPGLRQATFGSIEEEIGQMWHTVLEEEMLAAGAEERRIAIENNNYNEGVPSITVIADGGWSKRSHKHTYNASGGVAIIVGKQTGKILYIGVRNKYCYICSRALNTQTEPPEHVCFKNWSASSQAMESDILVEGFKQAEKVHGLRYMQLIADGDSSVYAKIQEEVPVWGKFVTKMECSNHACKCLRSNLEKLVNDNPNYKGQNKLTKTTRVKIVSAVRCAIRMRSKESNRSAAIKLLAHDIRNSVHHIFGNHKNCSNFCKANEKRNETSIASSDNLSTNDIPDIFESQSLLWSEGTSLLAQEESRFSSNLIYTDLDKQMLSDITLLLNRLATKSERLVGNDTTNIAESWMHVRSKFDGGKFYNLCNRGSWHARCYGAAARQNLGPAWAPQVWSKTTGNEAGFYFKTVYNRRKKHLINTKIYTNKPEQKTRRWKRKMKSWTDSTTKKARYEYGPDSMEVTKDVEKLELDQLKDNYISHHIELTNDQILAIERQTKTQSNSQVWKTERKKRLTASNFGKIVKRNTKLKIKPLISELLYSSFKGNAYTVKGLQEERNSIHEYILKKTESGVNVNVESSGLIIDKNHKFLAGSPDGLVNENGEMGLIEIKNILQKKNMSFIQATKKVSNFCLQYTDEKVQLKKKHNYYFQCQGLLNISGLPWLDFIARSTSPYQIHIERIYRDEVLWNDTMLPKLEAFYFLALLPELAAPRYNKSPGIREPGDWFLVNTSKKNYNKKKHLQETKNASNSKTTIKPSTSTTEQYTVKRKKSMRCSNTKFVGRRIKHKWMVNEEEIWYEGTVLAAVTGKDGERLAEYDILYDGEDSSCIVNHLVEDFRDSSVQFIDL</sequence>
<gene>
    <name evidence="3" type="ORF">MEDL_43396</name>
</gene>
<dbReference type="PANTHER" id="PTHR46609:SF8">
    <property type="entry name" value="YQAJ VIRAL RECOMBINASE DOMAIN-CONTAINING PROTEIN"/>
    <property type="match status" value="1"/>
</dbReference>
<dbReference type="Gene3D" id="3.90.320.10">
    <property type="match status" value="1"/>
</dbReference>
<dbReference type="InterPro" id="IPR011604">
    <property type="entry name" value="PDDEXK-like_dom_sf"/>
</dbReference>
<reference evidence="3" key="1">
    <citation type="submission" date="2021-03" db="EMBL/GenBank/DDBJ databases">
        <authorList>
            <person name="Bekaert M."/>
        </authorList>
    </citation>
    <scope>NUCLEOTIDE SEQUENCE</scope>
</reference>
<dbReference type="Pfam" id="PF09588">
    <property type="entry name" value="YqaJ"/>
    <property type="match status" value="1"/>
</dbReference>
<keyword evidence="4" id="KW-1185">Reference proteome</keyword>
<dbReference type="AlphaFoldDB" id="A0A8S3THG9"/>
<dbReference type="InterPro" id="IPR019080">
    <property type="entry name" value="YqaJ_viral_recombinase"/>
</dbReference>
<dbReference type="GO" id="GO:0006281">
    <property type="term" value="P:DNA repair"/>
    <property type="evidence" value="ECO:0007669"/>
    <property type="project" value="UniProtKB-ARBA"/>
</dbReference>
<comment type="caution">
    <text evidence="3">The sequence shown here is derived from an EMBL/GenBank/DDBJ whole genome shotgun (WGS) entry which is preliminary data.</text>
</comment>
<dbReference type="InterPro" id="IPR011335">
    <property type="entry name" value="Restrct_endonuc-II-like"/>
</dbReference>
<dbReference type="InterPro" id="IPR049012">
    <property type="entry name" value="Mutator_transp_dom"/>
</dbReference>
<protein>
    <recommendedName>
        <fullName evidence="5">YqaJ viral recombinase domain-containing protein</fullName>
    </recommendedName>
</protein>
<dbReference type="CDD" id="cd22343">
    <property type="entry name" value="PDDEXK_lambda_exonuclease-like"/>
    <property type="match status" value="1"/>
</dbReference>
<name>A0A8S3THG9_MYTED</name>
<dbReference type="Pfam" id="PF20700">
    <property type="entry name" value="Mutator"/>
    <property type="match status" value="1"/>
</dbReference>
<evidence type="ECO:0000313" key="3">
    <source>
        <dbReference type="EMBL" id="CAG2230563.1"/>
    </source>
</evidence>
<organism evidence="3 4">
    <name type="scientific">Mytilus edulis</name>
    <name type="common">Blue mussel</name>
    <dbReference type="NCBI Taxonomy" id="6550"/>
    <lineage>
        <taxon>Eukaryota</taxon>
        <taxon>Metazoa</taxon>
        <taxon>Spiralia</taxon>
        <taxon>Lophotrochozoa</taxon>
        <taxon>Mollusca</taxon>
        <taxon>Bivalvia</taxon>
        <taxon>Autobranchia</taxon>
        <taxon>Pteriomorphia</taxon>
        <taxon>Mytilida</taxon>
        <taxon>Mytiloidea</taxon>
        <taxon>Mytilidae</taxon>
        <taxon>Mytilinae</taxon>
        <taxon>Mytilus</taxon>
    </lineage>
</organism>
<dbReference type="InterPro" id="IPR051703">
    <property type="entry name" value="NF-kappa-B_Signaling_Reg"/>
</dbReference>
<proteinExistence type="predicted"/>
<evidence type="ECO:0008006" key="5">
    <source>
        <dbReference type="Google" id="ProtNLM"/>
    </source>
</evidence>
<dbReference type="SUPFAM" id="SSF52980">
    <property type="entry name" value="Restriction endonuclease-like"/>
    <property type="match status" value="1"/>
</dbReference>
<feature type="domain" description="YqaJ viral recombinase" evidence="1">
    <location>
        <begin position="750"/>
        <end position="903"/>
    </location>
</feature>
<evidence type="ECO:0000313" key="4">
    <source>
        <dbReference type="Proteomes" id="UP000683360"/>
    </source>
</evidence>
<accession>A0A8S3THG9</accession>
<dbReference type="PANTHER" id="PTHR46609">
    <property type="entry name" value="EXONUCLEASE, PHAGE-TYPE/RECB, C-TERMINAL DOMAIN-CONTAINING PROTEIN"/>
    <property type="match status" value="1"/>
</dbReference>
<dbReference type="OrthoDB" id="6155932at2759"/>